<keyword evidence="4 7" id="KW-0689">Ribosomal protein</keyword>
<feature type="region of interest" description="Disordered" evidence="5">
    <location>
        <begin position="80"/>
        <end position="135"/>
    </location>
</feature>
<dbReference type="SUPFAM" id="SSF55315">
    <property type="entry name" value="L30e-like"/>
    <property type="match status" value="1"/>
</dbReference>
<dbReference type="PRINTS" id="PR00882">
    <property type="entry name" value="RIBOSOMALL7A"/>
</dbReference>
<organism evidence="7 8">
    <name type="scientific">Sciurus carolinensis</name>
    <name type="common">Eastern gray squirrel</name>
    <dbReference type="NCBI Taxonomy" id="30640"/>
    <lineage>
        <taxon>Eukaryota</taxon>
        <taxon>Metazoa</taxon>
        <taxon>Chordata</taxon>
        <taxon>Craniata</taxon>
        <taxon>Vertebrata</taxon>
        <taxon>Euteleostomi</taxon>
        <taxon>Mammalia</taxon>
        <taxon>Eutheria</taxon>
        <taxon>Euarchontoglires</taxon>
        <taxon>Glires</taxon>
        <taxon>Rodentia</taxon>
        <taxon>Sciuromorpha</taxon>
        <taxon>Sciuridae</taxon>
        <taxon>Sciurinae</taxon>
        <taxon>Sciurini</taxon>
        <taxon>Sciurus</taxon>
    </lineage>
</organism>
<evidence type="ECO:0000256" key="2">
    <source>
        <dbReference type="ARBA" id="ARBA00023274"/>
    </source>
</evidence>
<evidence type="ECO:0000256" key="1">
    <source>
        <dbReference type="ARBA" id="ARBA00007337"/>
    </source>
</evidence>
<evidence type="ECO:0000256" key="5">
    <source>
        <dbReference type="SAM" id="MobiDB-lite"/>
    </source>
</evidence>
<dbReference type="AlphaFoldDB" id="A0AA41MZB1"/>
<evidence type="ECO:0000256" key="3">
    <source>
        <dbReference type="ARBA" id="ARBA00046616"/>
    </source>
</evidence>
<reference evidence="7" key="1">
    <citation type="submission" date="2020-03" db="EMBL/GenBank/DDBJ databases">
        <title>Studies in the Genomics of Life Span.</title>
        <authorList>
            <person name="Glass D."/>
        </authorList>
    </citation>
    <scope>NUCLEOTIDE SEQUENCE</scope>
    <source>
        <strain evidence="7">SUZIE</strain>
        <tissue evidence="7">Muscle</tissue>
    </source>
</reference>
<protein>
    <recommendedName>
        <fullName evidence="4">60S ribosomal protein L7a</fullName>
    </recommendedName>
</protein>
<evidence type="ECO:0000313" key="8">
    <source>
        <dbReference type="Proteomes" id="UP001166674"/>
    </source>
</evidence>
<dbReference type="InterPro" id="IPR029064">
    <property type="entry name" value="Ribosomal_eL30-like_sf"/>
</dbReference>
<sequence length="209" mass="23573">MPKGKKAKGKKVVPAPAVVKKQEAKKVTNPLFKKRPKNFGIGQVIQPKRDLTRFVKWPRYIWLQRQRAILYKRFKVPPALTSSPRPWTPEWPPSCSSWPTSTDQRPGRRRSTGCWQGGRPHKETTSPSSRGQYRHHLGREQEGSAVVTAHDVDPIELAVFLPALCRKMGVPSCVVKGKARLGRLVHRKTCTVHHGCLHTGELGRQRSSG</sequence>
<gene>
    <name evidence="7" type="ORF">SUZIE_158685</name>
</gene>
<dbReference type="PRINTS" id="PR00881">
    <property type="entry name" value="L7ARS6FAMILY"/>
</dbReference>
<dbReference type="Gene3D" id="3.30.1330.30">
    <property type="match status" value="2"/>
</dbReference>
<keyword evidence="8" id="KW-1185">Reference proteome</keyword>
<accession>A0AA41MZB1</accession>
<feature type="compositionally biased region" description="Low complexity" evidence="5">
    <location>
        <begin position="93"/>
        <end position="102"/>
    </location>
</feature>
<comment type="similarity">
    <text evidence="1 4">Belongs to the eukaryotic ribosomal protein eL8 family.</text>
</comment>
<dbReference type="InterPro" id="IPR018492">
    <property type="entry name" value="Ribosomal_eL8/Nhp2"/>
</dbReference>
<dbReference type="InterPro" id="IPR004038">
    <property type="entry name" value="Ribosomal_eL8/eL30/eS12/Gad45"/>
</dbReference>
<comment type="subunit">
    <text evidence="3">Component of the large ribosomal subunit. Interacts with CRY1. Interacts with DICER1, AGO2, TARBP2, MOV10 and EIF6; they form a large RNA-induced silencing complex (RISC).</text>
</comment>
<dbReference type="Pfam" id="PF01248">
    <property type="entry name" value="Ribosomal_L7Ae"/>
    <property type="match status" value="1"/>
</dbReference>
<keyword evidence="2 4" id="KW-0687">Ribonucleoprotein</keyword>
<dbReference type="GO" id="GO:0022625">
    <property type="term" value="C:cytosolic large ribosomal subunit"/>
    <property type="evidence" value="ECO:0007669"/>
    <property type="project" value="UniProtKB-UniRule"/>
</dbReference>
<dbReference type="EMBL" id="JAATJV010373614">
    <property type="protein sequence ID" value="MBZ3880587.1"/>
    <property type="molecule type" value="Genomic_DNA"/>
</dbReference>
<dbReference type="Proteomes" id="UP001166674">
    <property type="component" value="Unassembled WGS sequence"/>
</dbReference>
<comment type="caution">
    <text evidence="7">The sequence shown here is derived from an EMBL/GenBank/DDBJ whole genome shotgun (WGS) entry which is preliminary data.</text>
</comment>
<evidence type="ECO:0000313" key="7">
    <source>
        <dbReference type="EMBL" id="MBZ3880587.1"/>
    </source>
</evidence>
<dbReference type="InterPro" id="IPR001921">
    <property type="entry name" value="Ribosomal_eL8_euk"/>
</dbReference>
<dbReference type="GO" id="GO:0003723">
    <property type="term" value="F:RNA binding"/>
    <property type="evidence" value="ECO:0007669"/>
    <property type="project" value="UniProtKB-UniRule"/>
</dbReference>
<evidence type="ECO:0000256" key="4">
    <source>
        <dbReference type="RuleBase" id="RU367042"/>
    </source>
</evidence>
<proteinExistence type="inferred from homology"/>
<evidence type="ECO:0000259" key="6">
    <source>
        <dbReference type="Pfam" id="PF01248"/>
    </source>
</evidence>
<comment type="function">
    <text evidence="4">Component of the ribosome.</text>
</comment>
<feature type="domain" description="Ribosomal protein eL8/eL30/eS12/Gadd45" evidence="6">
    <location>
        <begin position="140"/>
        <end position="193"/>
    </location>
</feature>
<name>A0AA41MZB1_SCICA</name>